<dbReference type="SUPFAM" id="SSF49562">
    <property type="entry name" value="C2 domain (Calcium/lipid-binding domain, CaLB)"/>
    <property type="match status" value="1"/>
</dbReference>
<dbReference type="PANTHER" id="PTHR32246">
    <property type="entry name" value="INGRESSION PROTEIN FIC1"/>
    <property type="match status" value="1"/>
</dbReference>
<reference evidence="3" key="1">
    <citation type="journal article" date="2019" name="Science">
        <title>Mutation of a bHLH transcription factor allowed almond domestication.</title>
        <authorList>
            <person name="Sanchez-Perez R."/>
            <person name="Pavan S."/>
            <person name="Mazzeo R."/>
            <person name="Moldovan C."/>
            <person name="Aiese Cigliano R."/>
            <person name="Del Cueto J."/>
            <person name="Ricciardi F."/>
            <person name="Lotti C."/>
            <person name="Ricciardi L."/>
            <person name="Dicenta F."/>
            <person name="Lopez-Marques R.L."/>
            <person name="Lindberg Moller B."/>
        </authorList>
    </citation>
    <scope>NUCLEOTIDE SEQUENCE</scope>
</reference>
<accession>A0A4Y1QMX8</accession>
<organism evidence="3">
    <name type="scientific">Prunus dulcis</name>
    <name type="common">Almond</name>
    <name type="synonym">Amygdalus dulcis</name>
    <dbReference type="NCBI Taxonomy" id="3755"/>
    <lineage>
        <taxon>Eukaryota</taxon>
        <taxon>Viridiplantae</taxon>
        <taxon>Streptophyta</taxon>
        <taxon>Embryophyta</taxon>
        <taxon>Tracheophyta</taxon>
        <taxon>Spermatophyta</taxon>
        <taxon>Magnoliopsida</taxon>
        <taxon>eudicotyledons</taxon>
        <taxon>Gunneridae</taxon>
        <taxon>Pentapetalae</taxon>
        <taxon>rosids</taxon>
        <taxon>fabids</taxon>
        <taxon>Rosales</taxon>
        <taxon>Rosaceae</taxon>
        <taxon>Amygdaloideae</taxon>
        <taxon>Amygdaleae</taxon>
        <taxon>Prunus</taxon>
    </lineage>
</organism>
<evidence type="ECO:0000259" key="2">
    <source>
        <dbReference type="Pfam" id="PF00168"/>
    </source>
</evidence>
<protein>
    <recommendedName>
        <fullName evidence="2">C2 domain-containing protein</fullName>
    </recommendedName>
</protein>
<dbReference type="EMBL" id="AP019297">
    <property type="protein sequence ID" value="BBG93189.1"/>
    <property type="molecule type" value="Genomic_DNA"/>
</dbReference>
<dbReference type="Pfam" id="PF00168">
    <property type="entry name" value="C2"/>
    <property type="match status" value="1"/>
</dbReference>
<feature type="region of interest" description="Disordered" evidence="1">
    <location>
        <begin position="35"/>
        <end position="61"/>
    </location>
</feature>
<feature type="domain" description="C2" evidence="2">
    <location>
        <begin position="5"/>
        <end position="54"/>
    </location>
</feature>
<dbReference type="AlphaFoldDB" id="A0A4Y1QMX8"/>
<evidence type="ECO:0000256" key="1">
    <source>
        <dbReference type="SAM" id="MobiDB-lite"/>
    </source>
</evidence>
<dbReference type="InterPro" id="IPR035892">
    <property type="entry name" value="C2_domain_sf"/>
</dbReference>
<dbReference type="InterPro" id="IPR000008">
    <property type="entry name" value="C2_dom"/>
</dbReference>
<evidence type="ECO:0000313" key="3">
    <source>
        <dbReference type="EMBL" id="BBG93189.1"/>
    </source>
</evidence>
<name>A0A4Y1QMX8_PRUDU</name>
<dbReference type="Gene3D" id="2.60.40.150">
    <property type="entry name" value="C2 domain"/>
    <property type="match status" value="1"/>
</dbReference>
<sequence length="61" mass="6660">MEQRILELELISAKDLKDVNFISKMDVYAVVSLQGDDSHGKQKTKTKVAKDCGPTPPGTSP</sequence>
<gene>
    <name evidence="3" type="ORF">Prudu_001123</name>
</gene>
<dbReference type="PANTHER" id="PTHR32246:SF173">
    <property type="entry name" value="C2 DOMAIN-CONTAINING PROTEIN"/>
    <property type="match status" value="1"/>
</dbReference>
<proteinExistence type="predicted"/>